<sequence length="267" mass="30737">MYYLLLFFTFFSFLPIFFILKKRRSSNRLPPGSLGIPIIGQSLSFARALRDNTAEKWLEDRVNKYGPISKLTLFGKPTIFIHGQEANKFVFTGNSLNNQQPTSVQTLLGKRNLTGVSGQDHKRLRGALMTFLKPEVLKQYVGKMDREIKKHFEMHWQGKETVTEIVDNVRSVMFAGYDTIATLTTFMIRHLASDPVVYAEILKEQEEIDAQKSSSEELLTWDDLAKMKYTWRVALEILRIIPPAFGGFRRTQKDTEFGGYVIPEGWQ</sequence>
<dbReference type="InterPro" id="IPR001128">
    <property type="entry name" value="Cyt_P450"/>
</dbReference>
<organism evidence="3 4">
    <name type="scientific">Thalictrum thalictroides</name>
    <name type="common">Rue-anemone</name>
    <name type="synonym">Anemone thalictroides</name>
    <dbReference type="NCBI Taxonomy" id="46969"/>
    <lineage>
        <taxon>Eukaryota</taxon>
        <taxon>Viridiplantae</taxon>
        <taxon>Streptophyta</taxon>
        <taxon>Embryophyta</taxon>
        <taxon>Tracheophyta</taxon>
        <taxon>Spermatophyta</taxon>
        <taxon>Magnoliopsida</taxon>
        <taxon>Ranunculales</taxon>
        <taxon>Ranunculaceae</taxon>
        <taxon>Thalictroideae</taxon>
        <taxon>Thalictrum</taxon>
    </lineage>
</organism>
<keyword evidence="4" id="KW-1185">Reference proteome</keyword>
<dbReference type="OrthoDB" id="3945418at2759"/>
<dbReference type="PANTHER" id="PTHR24286">
    <property type="entry name" value="CYTOCHROME P450 26"/>
    <property type="match status" value="1"/>
</dbReference>
<evidence type="ECO:0000313" key="4">
    <source>
        <dbReference type="Proteomes" id="UP000554482"/>
    </source>
</evidence>
<dbReference type="GO" id="GO:0016705">
    <property type="term" value="F:oxidoreductase activity, acting on paired donors, with incorporation or reduction of molecular oxygen"/>
    <property type="evidence" value="ECO:0007669"/>
    <property type="project" value="InterPro"/>
</dbReference>
<keyword evidence="2" id="KW-0408">Iron</keyword>
<dbReference type="GO" id="GO:0005506">
    <property type="term" value="F:iron ion binding"/>
    <property type="evidence" value="ECO:0007669"/>
    <property type="project" value="InterPro"/>
</dbReference>
<dbReference type="GO" id="GO:0044550">
    <property type="term" value="P:secondary metabolite biosynthetic process"/>
    <property type="evidence" value="ECO:0007669"/>
    <property type="project" value="UniProtKB-ARBA"/>
</dbReference>
<reference evidence="3 4" key="1">
    <citation type="submission" date="2020-06" db="EMBL/GenBank/DDBJ databases">
        <title>Transcriptomic and genomic resources for Thalictrum thalictroides and T. hernandezii: Facilitating candidate gene discovery in an emerging model plant lineage.</title>
        <authorList>
            <person name="Arias T."/>
            <person name="Riano-Pachon D.M."/>
            <person name="Di Stilio V.S."/>
        </authorList>
    </citation>
    <scope>NUCLEOTIDE SEQUENCE [LARGE SCALE GENOMIC DNA]</scope>
    <source>
        <strain evidence="4">cv. WT478/WT964</strain>
        <tissue evidence="3">Leaves</tissue>
    </source>
</reference>
<evidence type="ECO:0000256" key="2">
    <source>
        <dbReference type="ARBA" id="ARBA00023004"/>
    </source>
</evidence>
<dbReference type="EMBL" id="JABWDY010029013">
    <property type="protein sequence ID" value="KAF5186635.1"/>
    <property type="molecule type" value="Genomic_DNA"/>
</dbReference>
<evidence type="ECO:0000313" key="3">
    <source>
        <dbReference type="EMBL" id="KAF5186635.1"/>
    </source>
</evidence>
<dbReference type="SUPFAM" id="SSF48264">
    <property type="entry name" value="Cytochrome P450"/>
    <property type="match status" value="1"/>
</dbReference>
<dbReference type="GO" id="GO:0016125">
    <property type="term" value="P:sterol metabolic process"/>
    <property type="evidence" value="ECO:0007669"/>
    <property type="project" value="TreeGrafter"/>
</dbReference>
<dbReference type="GO" id="GO:0020037">
    <property type="term" value="F:heme binding"/>
    <property type="evidence" value="ECO:0007669"/>
    <property type="project" value="InterPro"/>
</dbReference>
<gene>
    <name evidence="3" type="ORF">FRX31_023778</name>
</gene>
<dbReference type="AlphaFoldDB" id="A0A7J6VQX6"/>
<dbReference type="PANTHER" id="PTHR24286:SF217">
    <property type="entry name" value="OS07G0520300 PROTEIN"/>
    <property type="match status" value="1"/>
</dbReference>
<accession>A0A7J6VQX6</accession>
<dbReference type="Proteomes" id="UP000554482">
    <property type="component" value="Unassembled WGS sequence"/>
</dbReference>
<keyword evidence="1" id="KW-0479">Metal-binding</keyword>
<name>A0A7J6VQX6_THATH</name>
<dbReference type="InterPro" id="IPR036396">
    <property type="entry name" value="Cyt_P450_sf"/>
</dbReference>
<dbReference type="Pfam" id="PF00067">
    <property type="entry name" value="p450"/>
    <property type="match status" value="1"/>
</dbReference>
<proteinExistence type="predicted"/>
<evidence type="ECO:0000256" key="1">
    <source>
        <dbReference type="ARBA" id="ARBA00022723"/>
    </source>
</evidence>
<protein>
    <submittedName>
        <fullName evidence="3">Cytochrome p450</fullName>
    </submittedName>
</protein>
<feature type="non-terminal residue" evidence="3">
    <location>
        <position position="1"/>
    </location>
</feature>
<dbReference type="Gene3D" id="1.10.630.10">
    <property type="entry name" value="Cytochrome P450"/>
    <property type="match status" value="2"/>
</dbReference>
<comment type="caution">
    <text evidence="3">The sequence shown here is derived from an EMBL/GenBank/DDBJ whole genome shotgun (WGS) entry which is preliminary data.</text>
</comment>
<dbReference type="GO" id="GO:0004497">
    <property type="term" value="F:monooxygenase activity"/>
    <property type="evidence" value="ECO:0007669"/>
    <property type="project" value="InterPro"/>
</dbReference>